<dbReference type="SUPFAM" id="SSF51735">
    <property type="entry name" value="NAD(P)-binding Rossmann-fold domains"/>
    <property type="match status" value="1"/>
</dbReference>
<reference evidence="3 4" key="1">
    <citation type="journal article" date="2016" name="Nat. Commun.">
        <title>Thousands of microbial genomes shed light on interconnected biogeochemical processes in an aquifer system.</title>
        <authorList>
            <person name="Anantharaman K."/>
            <person name="Brown C.T."/>
            <person name="Hug L.A."/>
            <person name="Sharon I."/>
            <person name="Castelle C.J."/>
            <person name="Probst A.J."/>
            <person name="Thomas B.C."/>
            <person name="Singh A."/>
            <person name="Wilkins M.J."/>
            <person name="Karaoz U."/>
            <person name="Brodie E.L."/>
            <person name="Williams K.H."/>
            <person name="Hubbard S.S."/>
            <person name="Banfield J.F."/>
        </authorList>
    </citation>
    <scope>NUCLEOTIDE SEQUENCE [LARGE SCALE GENOMIC DNA]</scope>
</reference>
<dbReference type="Pfam" id="PF02719">
    <property type="entry name" value="Polysacc_synt_2"/>
    <property type="match status" value="1"/>
</dbReference>
<dbReference type="EMBL" id="MFFW01000022">
    <property type="protein sequence ID" value="OGF24383.1"/>
    <property type="molecule type" value="Genomic_DNA"/>
</dbReference>
<accession>A0A1F5SD38</accession>
<protein>
    <recommendedName>
        <fullName evidence="2">Polysaccharide biosynthesis protein CapD-like domain-containing protein</fullName>
    </recommendedName>
</protein>
<dbReference type="PANTHER" id="PTHR43318:SF2">
    <property type="entry name" value="UDP-N-ACETYLGLUCOSAMINE 4,6-DEHYDRATASE (INVERTING)"/>
    <property type="match status" value="1"/>
</dbReference>
<dbReference type="InterPro" id="IPR051203">
    <property type="entry name" value="Polysaccharide_Synthase-Rel"/>
</dbReference>
<comment type="caution">
    <text evidence="3">The sequence shown here is derived from an EMBL/GenBank/DDBJ whole genome shotgun (WGS) entry which is preliminary data.</text>
</comment>
<sequence length="349" mass="38755">MANEFKNRRILVTGGTGSIGAAIVKALLKMEPRQVRVFSRDETKQFELMHAIGQGKPINFLIGDVRDKERLNLAMENIDVVFHAAALKHVLACERNPFEAVKTNVQGTQNVIDCAYANQVDKVIMISTDKATDPTNVMGCTKLLAEKLILASFLYKGEKRTKFCCVRFGNVLASRGSVVPLFVNQIKCGLPLTVTDPKMTRFIMSIHEAVQLVFKSAELMKNREIFVLKMPVVTIKDLAQATVLAAQEKNKVKLKVPIKIIGKSDGERMDEKLLTAEEAAGALELDDMFIVMPNLLEPGSGYKFSDDNSYPGARRAKVRDYSSKLVKKMPLAAIKKLLLLNGDLNFTLH</sequence>
<dbReference type="STRING" id="1797989.A3H66_01690"/>
<feature type="domain" description="Polysaccharide biosynthesis protein CapD-like" evidence="2">
    <location>
        <begin position="10"/>
        <end position="291"/>
    </location>
</feature>
<dbReference type="CDD" id="cd05237">
    <property type="entry name" value="UDP_invert_4-6DH_SDR_e"/>
    <property type="match status" value="1"/>
</dbReference>
<comment type="similarity">
    <text evidence="1">Belongs to the polysaccharide synthase family.</text>
</comment>
<evidence type="ECO:0000259" key="2">
    <source>
        <dbReference type="Pfam" id="PF02719"/>
    </source>
</evidence>
<dbReference type="Proteomes" id="UP000178783">
    <property type="component" value="Unassembled WGS sequence"/>
</dbReference>
<dbReference type="AlphaFoldDB" id="A0A1F5SD38"/>
<dbReference type="Gene3D" id="3.40.50.720">
    <property type="entry name" value="NAD(P)-binding Rossmann-like Domain"/>
    <property type="match status" value="1"/>
</dbReference>
<evidence type="ECO:0000313" key="4">
    <source>
        <dbReference type="Proteomes" id="UP000178783"/>
    </source>
</evidence>
<dbReference type="PANTHER" id="PTHR43318">
    <property type="entry name" value="UDP-N-ACETYLGLUCOSAMINE 4,6-DEHYDRATASE"/>
    <property type="match status" value="1"/>
</dbReference>
<dbReference type="InterPro" id="IPR003869">
    <property type="entry name" value="Polysac_CapD-like"/>
</dbReference>
<evidence type="ECO:0000313" key="3">
    <source>
        <dbReference type="EMBL" id="OGF24383.1"/>
    </source>
</evidence>
<name>A0A1F5SD38_9BACT</name>
<dbReference type="InterPro" id="IPR036291">
    <property type="entry name" value="NAD(P)-bd_dom_sf"/>
</dbReference>
<organism evidence="3 4">
    <name type="scientific">Candidatus Falkowbacteria bacterium RIFCSPLOWO2_02_FULL_45_21</name>
    <dbReference type="NCBI Taxonomy" id="1797989"/>
    <lineage>
        <taxon>Bacteria</taxon>
        <taxon>Candidatus Falkowiibacteriota</taxon>
    </lineage>
</organism>
<proteinExistence type="inferred from homology"/>
<gene>
    <name evidence="3" type="ORF">A3H66_01690</name>
</gene>
<evidence type="ECO:0000256" key="1">
    <source>
        <dbReference type="ARBA" id="ARBA00007430"/>
    </source>
</evidence>